<dbReference type="EMBL" id="MCFH01000081">
    <property type="protein sequence ID" value="ORX41667.1"/>
    <property type="molecule type" value="Genomic_DNA"/>
</dbReference>
<feature type="region of interest" description="Disordered" evidence="2">
    <location>
        <begin position="1"/>
        <end position="57"/>
    </location>
</feature>
<feature type="compositionally biased region" description="Polar residues" evidence="2">
    <location>
        <begin position="1"/>
        <end position="13"/>
    </location>
</feature>
<comment type="caution">
    <text evidence="3">The sequence shown here is derived from an EMBL/GenBank/DDBJ whole genome shotgun (WGS) entry which is preliminary data.</text>
</comment>
<dbReference type="Proteomes" id="UP000193719">
    <property type="component" value="Unassembled WGS sequence"/>
</dbReference>
<feature type="compositionally biased region" description="Low complexity" evidence="2">
    <location>
        <begin position="532"/>
        <end position="549"/>
    </location>
</feature>
<feature type="region of interest" description="Disordered" evidence="2">
    <location>
        <begin position="502"/>
        <end position="556"/>
    </location>
</feature>
<evidence type="ECO:0000313" key="3">
    <source>
        <dbReference type="EMBL" id="ORX41667.1"/>
    </source>
</evidence>
<reference evidence="3 4" key="2">
    <citation type="submission" date="2016-08" db="EMBL/GenBank/DDBJ databases">
        <title>Pervasive Adenine N6-methylation of Active Genes in Fungi.</title>
        <authorList>
            <consortium name="DOE Joint Genome Institute"/>
            <person name="Mondo S.J."/>
            <person name="Dannebaum R.O."/>
            <person name="Kuo R.C."/>
            <person name="Labutti K."/>
            <person name="Haridas S."/>
            <person name="Kuo A."/>
            <person name="Salamov A."/>
            <person name="Ahrendt S.R."/>
            <person name="Lipzen A."/>
            <person name="Sullivan W."/>
            <person name="Andreopoulos W.B."/>
            <person name="Clum A."/>
            <person name="Lindquist E."/>
            <person name="Daum C."/>
            <person name="Ramamoorthy G.K."/>
            <person name="Gryganskyi A."/>
            <person name="Culley D."/>
            <person name="Magnuson J.K."/>
            <person name="James T.Y."/>
            <person name="O'Malley M.A."/>
            <person name="Stajich J.E."/>
            <person name="Spatafora J.W."/>
            <person name="Visel A."/>
            <person name="Grigoriev I.V."/>
        </authorList>
    </citation>
    <scope>NUCLEOTIDE SEQUENCE [LARGE SCALE GENOMIC DNA]</scope>
    <source>
        <strain evidence="4">finn</strain>
    </source>
</reference>
<accession>A0A1Y1UUM5</accession>
<name>A0A1Y1UUM5_9FUNG</name>
<dbReference type="InterPro" id="IPR031526">
    <property type="entry name" value="DUF4698"/>
</dbReference>
<dbReference type="OrthoDB" id="2137651at2759"/>
<dbReference type="PANTHER" id="PTHR34754">
    <property type="entry name" value="COILED-COIL DOMAIN-CONTAINING PROTEIN 60"/>
    <property type="match status" value="1"/>
</dbReference>
<proteinExistence type="predicted"/>
<dbReference type="AlphaFoldDB" id="A0A1Y1UUM5"/>
<feature type="compositionally biased region" description="Low complexity" evidence="2">
    <location>
        <begin position="14"/>
        <end position="50"/>
    </location>
</feature>
<evidence type="ECO:0000256" key="2">
    <source>
        <dbReference type="SAM" id="MobiDB-lite"/>
    </source>
</evidence>
<keyword evidence="4" id="KW-1185">Reference proteome</keyword>
<evidence type="ECO:0000313" key="4">
    <source>
        <dbReference type="Proteomes" id="UP000193719"/>
    </source>
</evidence>
<gene>
    <name evidence="3" type="ORF">BCR36DRAFT_363932</name>
</gene>
<keyword evidence="1" id="KW-0175">Coiled coil</keyword>
<dbReference type="PANTHER" id="PTHR34754:SF1">
    <property type="entry name" value="COILED-COIL DOMAIN-CONTAINING PROTEIN 60"/>
    <property type="match status" value="1"/>
</dbReference>
<sequence length="556" mass="65291">MSETSIKNPTLIQNNSNNVSFKNNIQESSTNNNSPLVSSNNNNNNNSNNNGPKHHFRHHNIISHNQFIKQDVKEVSLLDSLKSSIVDDSPIRKSNYVPEKVYVRTDLCLLTGDQQEILKEKERRKKNIMECGFSSVFKEPYKPLGVPIIDTNALIIDCLKINPSSFQKSTHNKISKMNNLKHELNHVNRKIPVLELTGRQTGYKLLKSALKESTTRMHSVKYGVPFFETMKNQDKYNYYKESDKNDRDLNTIDYKHLVFDTDKQNYFTHLVNIRKKELYNESLQSYSEKLKNNNEKKKKSKKEDNDELNLKNIHLKKLEESLQFKQNPNINPIGKFYETRDGYYEQRQRLNNILEEDLNRLEFNRSKIFRKKFCALTISKNNGFADDDLKRMRSIVNKELRIEREKVINRHPWYNDMVNKMIYTTGTARQLTETENILFKQIKNIIEDGIPFSRLTYINILKIIPPSEFMTENIQRMLRFIKQHEPIAERDYMEAVEASGHSMKINNPNDDDNEDNENNSSENGNDEENENNNRNNNNDDNNINNENLNIVKEPSE</sequence>
<reference evidence="3 4" key="1">
    <citation type="submission" date="2016-08" db="EMBL/GenBank/DDBJ databases">
        <title>Genomes of anaerobic fungi encode conserved fungal cellulosomes for biomass hydrolysis.</title>
        <authorList>
            <consortium name="DOE Joint Genome Institute"/>
            <person name="Haitjema C.H."/>
            <person name="Gilmore S.P."/>
            <person name="Henske J.K."/>
            <person name="Solomon K.V."/>
            <person name="De Groot R."/>
            <person name="Kuo A."/>
            <person name="Mondo S.J."/>
            <person name="Salamov A.A."/>
            <person name="Labutti K."/>
            <person name="Zhao Z."/>
            <person name="Chiniquy J."/>
            <person name="Barry K."/>
            <person name="Brewer H.M."/>
            <person name="Purvine S.O."/>
            <person name="Wright A.T."/>
            <person name="Boxma B."/>
            <person name="Van Alen T."/>
            <person name="Hackstein J.H."/>
            <person name="Baker S.E."/>
            <person name="Grigoriev I.V."/>
            <person name="O'Malley M.A."/>
        </authorList>
    </citation>
    <scope>NUCLEOTIDE SEQUENCE [LARGE SCALE GENOMIC DNA]</scope>
    <source>
        <strain evidence="4">finn</strain>
    </source>
</reference>
<evidence type="ECO:0000256" key="1">
    <source>
        <dbReference type="SAM" id="Coils"/>
    </source>
</evidence>
<feature type="coiled-coil region" evidence="1">
    <location>
        <begin position="276"/>
        <end position="311"/>
    </location>
</feature>
<protein>
    <submittedName>
        <fullName evidence="3">Uncharacterized protein</fullName>
    </submittedName>
</protein>
<organism evidence="3 4">
    <name type="scientific">Piromyces finnis</name>
    <dbReference type="NCBI Taxonomy" id="1754191"/>
    <lineage>
        <taxon>Eukaryota</taxon>
        <taxon>Fungi</taxon>
        <taxon>Fungi incertae sedis</taxon>
        <taxon>Chytridiomycota</taxon>
        <taxon>Chytridiomycota incertae sedis</taxon>
        <taxon>Neocallimastigomycetes</taxon>
        <taxon>Neocallimastigales</taxon>
        <taxon>Neocallimastigaceae</taxon>
        <taxon>Piromyces</taxon>
    </lineage>
</organism>